<comment type="subcellular location">
    <subcellularLocation>
        <location evidence="10">Cytoplasm</location>
    </subcellularLocation>
    <subcellularLocation>
        <location evidence="10">Nucleus</location>
    </subcellularLocation>
</comment>
<keyword evidence="6 10" id="KW-0647">Proteasome</keyword>
<dbReference type="PANTHER" id="PTHR32194:SF0">
    <property type="entry name" value="ATP-DEPENDENT PROTEASE SUBUNIT HSLV"/>
    <property type="match status" value="1"/>
</dbReference>
<accession>A0A192ZI10</accession>
<protein>
    <recommendedName>
        <fullName evidence="10">Proteasome subunit beta</fullName>
    </recommendedName>
</protein>
<dbReference type="SUPFAM" id="SSF56235">
    <property type="entry name" value="N-terminal nucleophile aminohydrolases (Ntn hydrolases)"/>
    <property type="match status" value="1"/>
</dbReference>
<evidence type="ECO:0000256" key="2">
    <source>
        <dbReference type="ARBA" id="ARBA00022490"/>
    </source>
</evidence>
<dbReference type="GO" id="GO:0019774">
    <property type="term" value="C:proteasome core complex, beta-subunit complex"/>
    <property type="evidence" value="ECO:0007669"/>
    <property type="project" value="UniProtKB-ARBA"/>
</dbReference>
<dbReference type="InterPro" id="IPR001353">
    <property type="entry name" value="Proteasome_sua/b"/>
</dbReference>
<dbReference type="PRINTS" id="PR00141">
    <property type="entry name" value="PROTEASOME"/>
</dbReference>
<dbReference type="InterPro" id="IPR000243">
    <property type="entry name" value="Pept_T1A_subB"/>
</dbReference>
<dbReference type="Pfam" id="PF00227">
    <property type="entry name" value="Proteasome"/>
    <property type="match status" value="1"/>
</dbReference>
<comment type="similarity">
    <text evidence="10">Belongs to the peptidase T1B family.</text>
</comment>
<dbReference type="GO" id="GO:0004298">
    <property type="term" value="F:threonine-type endopeptidase activity"/>
    <property type="evidence" value="ECO:0007669"/>
    <property type="project" value="UniProtKB-KW"/>
</dbReference>
<evidence type="ECO:0000256" key="1">
    <source>
        <dbReference type="ARBA" id="ARBA00001198"/>
    </source>
</evidence>
<keyword evidence="5" id="KW-0378">Hydrolase</keyword>
<dbReference type="InterPro" id="IPR016050">
    <property type="entry name" value="Proteasome_bsu_CS"/>
</dbReference>
<comment type="catalytic activity">
    <reaction evidence="1">
        <text>Cleavage of peptide bonds with very broad specificity.</text>
        <dbReference type="EC" id="3.4.25.1"/>
    </reaction>
</comment>
<evidence type="ECO:0000256" key="6">
    <source>
        <dbReference type="ARBA" id="ARBA00022942"/>
    </source>
</evidence>
<evidence type="ECO:0000256" key="9">
    <source>
        <dbReference type="PIRSR" id="PIRSR600243-1"/>
    </source>
</evidence>
<evidence type="ECO:0000256" key="5">
    <source>
        <dbReference type="ARBA" id="ARBA00022801"/>
    </source>
</evidence>
<evidence type="ECO:0000256" key="3">
    <source>
        <dbReference type="ARBA" id="ARBA00022670"/>
    </source>
</evidence>
<comment type="subunit">
    <text evidence="10">Component of the proteasome complex.</text>
</comment>
<comment type="function">
    <text evidence="10">Component of the proteasome, a multicatalytic proteinase complex which is characterized by its ability to cleave peptides with Arg, Phe, Tyr, Leu, and Glu adjacent to the leaving group at neutral or slightly basic pH. The proteasome has an ATP-dependent proteolytic activity.</text>
</comment>
<gene>
    <name evidence="11" type="primary">psmb-L</name>
</gene>
<reference evidence="11" key="1">
    <citation type="submission" date="2016-05" db="EMBL/GenBank/DDBJ databases">
        <title>Novel hydrogenosomes in the microaerophilic jakobid Stygiella incarcerata.</title>
        <authorList>
            <person name="Leger M.M."/>
            <person name="Eme L."/>
            <person name="Hug L.A."/>
            <person name="Roger A.J."/>
        </authorList>
    </citation>
    <scope>NUCLEOTIDE SEQUENCE</scope>
</reference>
<dbReference type="AlphaFoldDB" id="A0A192ZI10"/>
<dbReference type="PANTHER" id="PTHR32194">
    <property type="entry name" value="METALLOPROTEASE TLDD"/>
    <property type="match status" value="1"/>
</dbReference>
<name>A0A192ZI10_9EUKA</name>
<keyword evidence="8 10" id="KW-0539">Nucleus</keyword>
<evidence type="ECO:0000256" key="10">
    <source>
        <dbReference type="RuleBase" id="RU004203"/>
    </source>
</evidence>
<keyword evidence="3" id="KW-0645">Protease</keyword>
<keyword evidence="2 10" id="KW-0963">Cytoplasm</keyword>
<evidence type="ECO:0000313" key="11">
    <source>
        <dbReference type="EMBL" id="ANM86168.1"/>
    </source>
</evidence>
<dbReference type="Gene3D" id="3.60.20.10">
    <property type="entry name" value="Glutamine Phosphoribosylpyrophosphate, subunit 1, domain 1"/>
    <property type="match status" value="1"/>
</dbReference>
<dbReference type="GO" id="GO:0005737">
    <property type="term" value="C:cytoplasm"/>
    <property type="evidence" value="ECO:0007669"/>
    <property type="project" value="UniProtKB-SubCell"/>
</dbReference>
<organism evidence="11">
    <name type="scientific">Stygiella incarcerata</name>
    <dbReference type="NCBI Taxonomy" id="1712417"/>
    <lineage>
        <taxon>Eukaryota</taxon>
        <taxon>Discoba</taxon>
        <taxon>Jakobida</taxon>
        <taxon>Andalucina</taxon>
        <taxon>Stygiellidae</taxon>
        <taxon>Stygiella</taxon>
    </lineage>
</organism>
<dbReference type="GO" id="GO:0005634">
    <property type="term" value="C:nucleus"/>
    <property type="evidence" value="ECO:0007669"/>
    <property type="project" value="UniProtKB-SubCell"/>
</dbReference>
<evidence type="ECO:0000256" key="4">
    <source>
        <dbReference type="ARBA" id="ARBA00022698"/>
    </source>
</evidence>
<dbReference type="GO" id="GO:0051603">
    <property type="term" value="P:proteolysis involved in protein catabolic process"/>
    <property type="evidence" value="ECO:0007669"/>
    <property type="project" value="InterPro"/>
</dbReference>
<sequence>MASFSLEAVLSPSEEPLTDLTKPHRMGTSIMAVAFDGGVVLGADSRTSTGSYIANRVSKKITKITENIFVCRSGSAADTQAVSEIVTRHMKMHAMELDDIPRVASAARMCQEICYQNKKALLAGLIVAGWDPVDGASVYSIPLGGSLVRQDFSIGGSGSTYIYGFCDAHFRPGMTRDECVEFVQHALAHAMERDGSSGGVIRTVVVTANGVEMNTVPGDRLPTRDLPALQ</sequence>
<dbReference type="PROSITE" id="PS00854">
    <property type="entry name" value="PROTEASOME_BETA_1"/>
    <property type="match status" value="1"/>
</dbReference>
<dbReference type="PROSITE" id="PS51476">
    <property type="entry name" value="PROTEASOME_BETA_2"/>
    <property type="match status" value="1"/>
</dbReference>
<keyword evidence="7" id="KW-0865">Zymogen</keyword>
<dbReference type="CDD" id="cd03762">
    <property type="entry name" value="proteasome_beta_type_6"/>
    <property type="match status" value="1"/>
</dbReference>
<dbReference type="InterPro" id="IPR029055">
    <property type="entry name" value="Ntn_hydrolases_N"/>
</dbReference>
<evidence type="ECO:0000256" key="8">
    <source>
        <dbReference type="ARBA" id="ARBA00023242"/>
    </source>
</evidence>
<keyword evidence="4" id="KW-0888">Threonine protease</keyword>
<dbReference type="FunFam" id="3.60.20.10:FF:000010">
    <property type="entry name" value="Proteasome subunit beta type-1"/>
    <property type="match status" value="1"/>
</dbReference>
<dbReference type="InterPro" id="IPR023333">
    <property type="entry name" value="Proteasome_suB-type"/>
</dbReference>
<proteinExistence type="evidence at transcript level"/>
<dbReference type="EMBL" id="KX235439">
    <property type="protein sequence ID" value="ANM86168.1"/>
    <property type="molecule type" value="mRNA"/>
</dbReference>
<feature type="active site" description="Nucleophile" evidence="9">
    <location>
        <position position="28"/>
    </location>
</feature>
<evidence type="ECO:0000256" key="7">
    <source>
        <dbReference type="ARBA" id="ARBA00023145"/>
    </source>
</evidence>